<dbReference type="Pfam" id="PF09587">
    <property type="entry name" value="PGA_cap"/>
    <property type="match status" value="1"/>
</dbReference>
<dbReference type="Proteomes" id="UP000294682">
    <property type="component" value="Unassembled WGS sequence"/>
</dbReference>
<organism evidence="3 4">
    <name type="scientific">Harryflintia acetispora</name>
    <dbReference type="NCBI Taxonomy" id="1849041"/>
    <lineage>
        <taxon>Bacteria</taxon>
        <taxon>Bacillati</taxon>
        <taxon>Bacillota</taxon>
        <taxon>Clostridia</taxon>
        <taxon>Eubacteriales</taxon>
        <taxon>Oscillospiraceae</taxon>
        <taxon>Harryflintia</taxon>
    </lineage>
</organism>
<gene>
    <name evidence="3" type="ORF">EDD78_10442</name>
</gene>
<dbReference type="SUPFAM" id="SSF56300">
    <property type="entry name" value="Metallo-dependent phosphatases"/>
    <property type="match status" value="1"/>
</dbReference>
<dbReference type="PANTHER" id="PTHR33393">
    <property type="entry name" value="POLYGLUTAMINE SYNTHESIS ACCESSORY PROTEIN RV0574C-RELATED"/>
    <property type="match status" value="1"/>
</dbReference>
<evidence type="ECO:0000259" key="2">
    <source>
        <dbReference type="SMART" id="SM00854"/>
    </source>
</evidence>
<dbReference type="EMBL" id="SLUK01000004">
    <property type="protein sequence ID" value="TCL43708.1"/>
    <property type="molecule type" value="Genomic_DNA"/>
</dbReference>
<reference evidence="3 4" key="1">
    <citation type="submission" date="2019-03" db="EMBL/GenBank/DDBJ databases">
        <title>Genomic Encyclopedia of Type Strains, Phase IV (KMG-IV): sequencing the most valuable type-strain genomes for metagenomic binning, comparative biology and taxonomic classification.</title>
        <authorList>
            <person name="Goeker M."/>
        </authorList>
    </citation>
    <scope>NUCLEOTIDE SEQUENCE [LARGE SCALE GENOMIC DNA]</scope>
    <source>
        <strain evidence="3 4">DSM 100433</strain>
    </source>
</reference>
<dbReference type="InterPro" id="IPR019079">
    <property type="entry name" value="Capsule_synth_CapA"/>
</dbReference>
<evidence type="ECO:0000256" key="1">
    <source>
        <dbReference type="ARBA" id="ARBA00005662"/>
    </source>
</evidence>
<dbReference type="Gene3D" id="3.60.21.10">
    <property type="match status" value="1"/>
</dbReference>
<dbReference type="CDD" id="cd07381">
    <property type="entry name" value="MPP_CapA"/>
    <property type="match status" value="1"/>
</dbReference>
<dbReference type="PANTHER" id="PTHR33393:SF11">
    <property type="entry name" value="POLYGLUTAMINE SYNTHESIS ACCESSORY PROTEIN RV0574C-RELATED"/>
    <property type="match status" value="1"/>
</dbReference>
<sequence>MKRFFFLLCALALLWVVGMFLPAEPPLPAPEAAPAPEREPGPDTVTLVAAGDNLIHDVLYEQAKTGSGYDFCPLYRHIRPLIEEADLALINQETPMAGSFPPSGYPRFNSPVELAQGLAQSGFDVLSLANNHMLDMGPEGLGETIGLVRETPGLSVTGAFLPGEEAAPLLLEKNGITFAILGFTSYTNLGGGADSGGGMVPLLRDDERLRALMARARERADVVVVYTHWGQEDSFAVTTSQRDSARLLAREGADIILGSHPHVVQSAEALAAPDGRQAWVLYSLGNLVSAQRKGQNLVGLLPRFTIRKGADGRVEIDPPALTPVVTYYGPHFRDLAVFPLKQYTPDLAAGHGVRAFGEELSPETVRAILRENGITQ</sequence>
<dbReference type="InterPro" id="IPR052169">
    <property type="entry name" value="CW_Biosynth-Accessory"/>
</dbReference>
<dbReference type="RefSeq" id="WP_132084321.1">
    <property type="nucleotide sequence ID" value="NZ_SLUK01000004.1"/>
</dbReference>
<comment type="similarity">
    <text evidence="1">Belongs to the CapA family.</text>
</comment>
<name>A0A9X8Y8D0_9FIRM</name>
<comment type="caution">
    <text evidence="3">The sequence shown here is derived from an EMBL/GenBank/DDBJ whole genome shotgun (WGS) entry which is preliminary data.</text>
</comment>
<dbReference type="InterPro" id="IPR029052">
    <property type="entry name" value="Metallo-depent_PP-like"/>
</dbReference>
<evidence type="ECO:0000313" key="4">
    <source>
        <dbReference type="Proteomes" id="UP000294682"/>
    </source>
</evidence>
<evidence type="ECO:0000313" key="3">
    <source>
        <dbReference type="EMBL" id="TCL43708.1"/>
    </source>
</evidence>
<protein>
    <submittedName>
        <fullName evidence="3">Poly-gamma-glutamate synthesis protein (Capsule biosynthesis protein)</fullName>
    </submittedName>
</protein>
<keyword evidence="4" id="KW-1185">Reference proteome</keyword>
<accession>A0A9X8Y8D0</accession>
<dbReference type="SMART" id="SM00854">
    <property type="entry name" value="PGA_cap"/>
    <property type="match status" value="1"/>
</dbReference>
<dbReference type="AlphaFoldDB" id="A0A9X8Y8D0"/>
<feature type="domain" description="Capsule synthesis protein CapA" evidence="2">
    <location>
        <begin position="46"/>
        <end position="291"/>
    </location>
</feature>
<proteinExistence type="inferred from homology"/>